<dbReference type="PANTHER" id="PTHR38340:SF1">
    <property type="entry name" value="S-LAYER PROTEIN"/>
    <property type="match status" value="1"/>
</dbReference>
<reference evidence="3 4" key="1">
    <citation type="journal article" date="2013" name="Antonie Van Leeuwenhoek">
        <title>Paracoccus zhejiangensis sp. nov., isolated from activated sludge in wastewater-treatment system.</title>
        <authorList>
            <person name="Wu Z.G."/>
            <person name="Zhang D.F."/>
            <person name="Liu Y.L."/>
            <person name="Wang F."/>
            <person name="Jiang X."/>
            <person name="Li C."/>
            <person name="Li S.P."/>
            <person name="Hong Q."/>
            <person name="Li W.J."/>
        </authorList>
    </citation>
    <scope>NUCLEOTIDE SEQUENCE [LARGE SCALE GENOMIC DNA]</scope>
    <source>
        <strain evidence="3 4">J6</strain>
    </source>
</reference>
<evidence type="ECO:0000256" key="2">
    <source>
        <dbReference type="ARBA" id="ARBA00022525"/>
    </source>
</evidence>
<dbReference type="GO" id="GO:0005576">
    <property type="term" value="C:extracellular region"/>
    <property type="evidence" value="ECO:0007669"/>
    <property type="project" value="UniProtKB-SubCell"/>
</dbReference>
<dbReference type="InterPro" id="IPR001343">
    <property type="entry name" value="Hemolysn_Ca-bd"/>
</dbReference>
<keyword evidence="2" id="KW-0964">Secreted</keyword>
<dbReference type="Pfam" id="PF00353">
    <property type="entry name" value="HemolysinCabind"/>
    <property type="match status" value="1"/>
</dbReference>
<gene>
    <name evidence="3" type="ORF">CX676_14140</name>
</gene>
<dbReference type="OrthoDB" id="7876310at2"/>
<dbReference type="Gene3D" id="2.60.120.380">
    <property type="match status" value="1"/>
</dbReference>
<dbReference type="InterPro" id="IPR011049">
    <property type="entry name" value="Serralysin-like_metalloprot_C"/>
</dbReference>
<proteinExistence type="predicted"/>
<dbReference type="Gene3D" id="2.150.10.10">
    <property type="entry name" value="Serralysin-like metalloprotease, C-terminal"/>
    <property type="match status" value="1"/>
</dbReference>
<dbReference type="InterPro" id="IPR050557">
    <property type="entry name" value="RTX_toxin/Mannuronan_C5-epim"/>
</dbReference>
<name>A0A2H5F0T5_9RHOB</name>
<evidence type="ECO:0000256" key="1">
    <source>
        <dbReference type="ARBA" id="ARBA00004613"/>
    </source>
</evidence>
<evidence type="ECO:0000313" key="3">
    <source>
        <dbReference type="EMBL" id="AUH65169.1"/>
    </source>
</evidence>
<sequence>MAEYRLDPGYSIVRAIDYASDRDSFSTALINGLTYSMRVSGAYSGGGSLADPNLTLTDYTGRVLGFNDDISNGVNRDSLITFTARQTATYNLIVGEQGNNATGSYKLILTPGFATNANDNVGGTGYADAVNGMAGNDVLRGNGGNDMLFGGTGNDTLMGGIGNDRLIGDAGNDLLRGESGNDRLIGGDGGDRLIGAAGADVFDFDLATDSDAGGVDVIAAGDGATAFQGVGVAGGDLLDISGIDANEYLSGNQAFTWSLSKTAGTAYLVNSNGNTVLYAHTDNDGSADFAVIIADGTGIDARDYISSDFLL</sequence>
<dbReference type="RefSeq" id="WP_101753194.1">
    <property type="nucleotide sequence ID" value="NZ_CP025430.1"/>
</dbReference>
<dbReference type="PRINTS" id="PR00313">
    <property type="entry name" value="CABNDNGRPT"/>
</dbReference>
<dbReference type="KEGG" id="pzh:CX676_14140"/>
<dbReference type="EMBL" id="CP025430">
    <property type="protein sequence ID" value="AUH65169.1"/>
    <property type="molecule type" value="Genomic_DNA"/>
</dbReference>
<organism evidence="3 4">
    <name type="scientific">Paracoccus zhejiangensis</name>
    <dbReference type="NCBI Taxonomy" id="1077935"/>
    <lineage>
        <taxon>Bacteria</taxon>
        <taxon>Pseudomonadati</taxon>
        <taxon>Pseudomonadota</taxon>
        <taxon>Alphaproteobacteria</taxon>
        <taxon>Rhodobacterales</taxon>
        <taxon>Paracoccaceae</taxon>
        <taxon>Paracoccus</taxon>
    </lineage>
</organism>
<evidence type="ECO:0000313" key="4">
    <source>
        <dbReference type="Proteomes" id="UP000234530"/>
    </source>
</evidence>
<dbReference type="SUPFAM" id="SSF51120">
    <property type="entry name" value="beta-Roll"/>
    <property type="match status" value="2"/>
</dbReference>
<dbReference type="GO" id="GO:0005509">
    <property type="term" value="F:calcium ion binding"/>
    <property type="evidence" value="ECO:0007669"/>
    <property type="project" value="InterPro"/>
</dbReference>
<keyword evidence="4" id="KW-1185">Reference proteome</keyword>
<dbReference type="InterPro" id="IPR018511">
    <property type="entry name" value="Hemolysin-typ_Ca-bd_CS"/>
</dbReference>
<dbReference type="Proteomes" id="UP000234530">
    <property type="component" value="Chromosome"/>
</dbReference>
<dbReference type="AlphaFoldDB" id="A0A2H5F0T5"/>
<dbReference type="PANTHER" id="PTHR38340">
    <property type="entry name" value="S-LAYER PROTEIN"/>
    <property type="match status" value="1"/>
</dbReference>
<comment type="subcellular location">
    <subcellularLocation>
        <location evidence="1">Secreted</location>
    </subcellularLocation>
</comment>
<protein>
    <recommendedName>
        <fullName evidence="5">Calcium-binding protein</fullName>
    </recommendedName>
</protein>
<dbReference type="PROSITE" id="PS00330">
    <property type="entry name" value="HEMOLYSIN_CALCIUM"/>
    <property type="match status" value="2"/>
</dbReference>
<accession>A0A2H5F0T5</accession>
<evidence type="ECO:0008006" key="5">
    <source>
        <dbReference type="Google" id="ProtNLM"/>
    </source>
</evidence>